<comment type="caution">
    <text evidence="1">The sequence shown here is derived from an EMBL/GenBank/DDBJ whole genome shotgun (WGS) entry which is preliminary data.</text>
</comment>
<sequence length="85" mass="9676">MMFCLIDASILLLYNDEKGDEVENAKQEVRNVNSLVKCTNMLDKVNSKIAEQMFECVEEQKIVTKLRDALDAIQLEITILEIAAQ</sequence>
<proteinExistence type="predicted"/>
<reference evidence="1 2" key="1">
    <citation type="submission" date="2020-09" db="EMBL/GenBank/DDBJ databases">
        <title>De no assembly of potato wild relative species, Solanum commersonii.</title>
        <authorList>
            <person name="Cho K."/>
        </authorList>
    </citation>
    <scope>NUCLEOTIDE SEQUENCE [LARGE SCALE GENOMIC DNA]</scope>
    <source>
        <strain evidence="1">LZ3.2</strain>
        <tissue evidence="1">Leaf</tissue>
    </source>
</reference>
<gene>
    <name evidence="1" type="ORF">H5410_046885</name>
</gene>
<keyword evidence="2" id="KW-1185">Reference proteome</keyword>
<evidence type="ECO:0000313" key="1">
    <source>
        <dbReference type="EMBL" id="KAG5586451.1"/>
    </source>
</evidence>
<name>A0A9J5XDJ0_SOLCO</name>
<dbReference type="AlphaFoldDB" id="A0A9J5XDJ0"/>
<accession>A0A9J5XDJ0</accession>
<evidence type="ECO:0000313" key="2">
    <source>
        <dbReference type="Proteomes" id="UP000824120"/>
    </source>
</evidence>
<dbReference type="EMBL" id="JACXVP010000009">
    <property type="protein sequence ID" value="KAG5586451.1"/>
    <property type="molecule type" value="Genomic_DNA"/>
</dbReference>
<organism evidence="1 2">
    <name type="scientific">Solanum commersonii</name>
    <name type="common">Commerson's wild potato</name>
    <name type="synonym">Commerson's nightshade</name>
    <dbReference type="NCBI Taxonomy" id="4109"/>
    <lineage>
        <taxon>Eukaryota</taxon>
        <taxon>Viridiplantae</taxon>
        <taxon>Streptophyta</taxon>
        <taxon>Embryophyta</taxon>
        <taxon>Tracheophyta</taxon>
        <taxon>Spermatophyta</taxon>
        <taxon>Magnoliopsida</taxon>
        <taxon>eudicotyledons</taxon>
        <taxon>Gunneridae</taxon>
        <taxon>Pentapetalae</taxon>
        <taxon>asterids</taxon>
        <taxon>lamiids</taxon>
        <taxon>Solanales</taxon>
        <taxon>Solanaceae</taxon>
        <taxon>Solanoideae</taxon>
        <taxon>Solaneae</taxon>
        <taxon>Solanum</taxon>
    </lineage>
</organism>
<protein>
    <submittedName>
        <fullName evidence="1">Uncharacterized protein</fullName>
    </submittedName>
</protein>
<dbReference type="Proteomes" id="UP000824120">
    <property type="component" value="Chromosome 9"/>
</dbReference>